<evidence type="ECO:0000256" key="4">
    <source>
        <dbReference type="ARBA" id="ARBA00022989"/>
    </source>
</evidence>
<reference evidence="8 9" key="1">
    <citation type="journal article" date="2019" name="Sci. Rep.">
        <title>Comparative genomics of chytrid fungi reveal insights into the obligate biotrophic and pathogenic lifestyle of Synchytrium endobioticum.</title>
        <authorList>
            <person name="van de Vossenberg B.T.L.H."/>
            <person name="Warris S."/>
            <person name="Nguyen H.D.T."/>
            <person name="van Gent-Pelzer M.P.E."/>
            <person name="Joly D.L."/>
            <person name="van de Geest H.C."/>
            <person name="Bonants P.J.M."/>
            <person name="Smith D.S."/>
            <person name="Levesque C.A."/>
            <person name="van der Lee T.A.J."/>
        </authorList>
    </citation>
    <scope>NUCLEOTIDE SEQUENCE [LARGE SCALE GENOMIC DNA]</scope>
    <source>
        <strain evidence="8 9">LEV6574</strain>
    </source>
</reference>
<dbReference type="AlphaFoldDB" id="A0A507DFM2"/>
<dbReference type="OrthoDB" id="10037631at2759"/>
<keyword evidence="5" id="KW-0472">Membrane</keyword>
<dbReference type="PANTHER" id="PTHR12372:SF6">
    <property type="entry name" value="PECANEX-LIKE PROTEIN 4"/>
    <property type="match status" value="1"/>
</dbReference>
<name>A0A507DFM2_9FUNG</name>
<feature type="compositionally biased region" description="Polar residues" evidence="6">
    <location>
        <begin position="35"/>
        <end position="45"/>
    </location>
</feature>
<feature type="domain" description="Pecanex C-terminal" evidence="7">
    <location>
        <begin position="290"/>
        <end position="337"/>
    </location>
</feature>
<feature type="compositionally biased region" description="Basic and acidic residues" evidence="6">
    <location>
        <begin position="355"/>
        <end position="374"/>
    </location>
</feature>
<sequence length="374" mass="41579">MDGSAGIRTWDHELDDELEITYQAALQQVPDISRSSLMPNKTKSSVARLRASRTSSPHQLSRYPLSLLRFIKGVQKRFREAAGSRHGELEVVVLISAYATPGGPPHKPAPWKITQEVLASRPPAAAKTEELASSRKTARSKKRQLADVSPTQPANSATKVVVGLVDDRHVKQQREPLPKDVLRTPGRMARPLKAHLTVSAVPRSTPAASAVTSFDLDEFSCSGYSASWNGTGNPVECRLVKKYMDCMAKEEIWKRFPSVCHLGRFIKTWNNWKDGMLATTSIWIQAPIWKGTWANLSFELLDLTNDDDERYSIQVHEALFRNIITQAADPPLGYPVSTPSPKSVDVLVRLQSAEDQDKAGEKNSQDPSYCHDRS</sequence>
<organism evidence="8 9">
    <name type="scientific">Synchytrium endobioticum</name>
    <dbReference type="NCBI Taxonomy" id="286115"/>
    <lineage>
        <taxon>Eukaryota</taxon>
        <taxon>Fungi</taxon>
        <taxon>Fungi incertae sedis</taxon>
        <taxon>Chytridiomycota</taxon>
        <taxon>Chytridiomycota incertae sedis</taxon>
        <taxon>Chytridiomycetes</taxon>
        <taxon>Synchytriales</taxon>
        <taxon>Synchytriaceae</taxon>
        <taxon>Synchytrium</taxon>
    </lineage>
</organism>
<feature type="region of interest" description="Disordered" evidence="6">
    <location>
        <begin position="122"/>
        <end position="154"/>
    </location>
</feature>
<protein>
    <recommendedName>
        <fullName evidence="7">Pecanex C-terminal domain-containing protein</fullName>
    </recommendedName>
</protein>
<dbReference type="GO" id="GO:0016020">
    <property type="term" value="C:membrane"/>
    <property type="evidence" value="ECO:0007669"/>
    <property type="project" value="UniProtKB-SubCell"/>
</dbReference>
<dbReference type="VEuPathDB" id="FungiDB:SeMB42_g06185"/>
<evidence type="ECO:0000313" key="9">
    <source>
        <dbReference type="Proteomes" id="UP000320475"/>
    </source>
</evidence>
<evidence type="ECO:0000256" key="1">
    <source>
        <dbReference type="ARBA" id="ARBA00004141"/>
    </source>
</evidence>
<evidence type="ECO:0000256" key="3">
    <source>
        <dbReference type="ARBA" id="ARBA00022692"/>
    </source>
</evidence>
<dbReference type="VEuPathDB" id="FungiDB:SeMB42_g01209"/>
<feature type="region of interest" description="Disordered" evidence="6">
    <location>
        <begin position="35"/>
        <end position="57"/>
    </location>
</feature>
<evidence type="ECO:0000313" key="8">
    <source>
        <dbReference type="EMBL" id="TPX49688.1"/>
    </source>
</evidence>
<dbReference type="InterPro" id="IPR039797">
    <property type="entry name" value="Pecanex"/>
</dbReference>
<dbReference type="EMBL" id="QEAM01000029">
    <property type="protein sequence ID" value="TPX49688.1"/>
    <property type="molecule type" value="Genomic_DNA"/>
</dbReference>
<evidence type="ECO:0000259" key="7">
    <source>
        <dbReference type="Pfam" id="PF05041"/>
    </source>
</evidence>
<evidence type="ECO:0000256" key="2">
    <source>
        <dbReference type="ARBA" id="ARBA00010170"/>
    </source>
</evidence>
<evidence type="ECO:0000256" key="6">
    <source>
        <dbReference type="SAM" id="MobiDB-lite"/>
    </source>
</evidence>
<comment type="similarity">
    <text evidence="2">Belongs to the pecanex family.</text>
</comment>
<accession>A0A507DFM2</accession>
<gene>
    <name evidence="8" type="ORF">SeLEV6574_g01317</name>
</gene>
<evidence type="ECO:0000256" key="5">
    <source>
        <dbReference type="ARBA" id="ARBA00023136"/>
    </source>
</evidence>
<comment type="caution">
    <text evidence="8">The sequence shown here is derived from an EMBL/GenBank/DDBJ whole genome shotgun (WGS) entry which is preliminary data.</text>
</comment>
<comment type="subcellular location">
    <subcellularLocation>
        <location evidence="1">Membrane</location>
        <topology evidence="1">Multi-pass membrane protein</topology>
    </subcellularLocation>
</comment>
<dbReference type="Pfam" id="PF05041">
    <property type="entry name" value="Pecanex_C"/>
    <property type="match status" value="1"/>
</dbReference>
<keyword evidence="4" id="KW-1133">Transmembrane helix</keyword>
<dbReference type="Proteomes" id="UP000320475">
    <property type="component" value="Unassembled WGS sequence"/>
</dbReference>
<proteinExistence type="inferred from homology"/>
<dbReference type="InterPro" id="IPR007735">
    <property type="entry name" value="Pecanex_C"/>
</dbReference>
<dbReference type="PANTHER" id="PTHR12372">
    <property type="entry name" value="PECANEX"/>
    <property type="match status" value="1"/>
</dbReference>
<feature type="region of interest" description="Disordered" evidence="6">
    <location>
        <begin position="348"/>
        <end position="374"/>
    </location>
</feature>
<keyword evidence="3" id="KW-0812">Transmembrane</keyword>